<organism evidence="13">
    <name type="scientific">bioreactor metagenome</name>
    <dbReference type="NCBI Taxonomy" id="1076179"/>
    <lineage>
        <taxon>unclassified sequences</taxon>
        <taxon>metagenomes</taxon>
        <taxon>ecological metagenomes</taxon>
    </lineage>
</organism>
<dbReference type="EMBL" id="VSSQ01000109">
    <property type="protein sequence ID" value="MPL77714.1"/>
    <property type="molecule type" value="Genomic_DNA"/>
</dbReference>
<dbReference type="SUPFAM" id="SSF53448">
    <property type="entry name" value="Nucleotide-diphospho-sugar transferases"/>
    <property type="match status" value="1"/>
</dbReference>
<evidence type="ECO:0000313" key="13">
    <source>
        <dbReference type="EMBL" id="MPL77714.1"/>
    </source>
</evidence>
<dbReference type="GO" id="GO:0003977">
    <property type="term" value="F:UDP-N-acetylglucosamine diphosphorylase activity"/>
    <property type="evidence" value="ECO:0007669"/>
    <property type="project" value="UniProtKB-EC"/>
</dbReference>
<keyword evidence="8" id="KW-0012">Acyltransferase</keyword>
<evidence type="ECO:0000256" key="3">
    <source>
        <dbReference type="ARBA" id="ARBA00007707"/>
    </source>
</evidence>
<dbReference type="Gene3D" id="3.90.550.10">
    <property type="entry name" value="Spore Coat Polysaccharide Biosynthesis Protein SpsA, Chain A"/>
    <property type="match status" value="1"/>
</dbReference>
<dbReference type="PANTHER" id="PTHR43584:SF8">
    <property type="entry name" value="N-ACETYLMURAMATE ALPHA-1-PHOSPHATE URIDYLYLTRANSFERASE"/>
    <property type="match status" value="1"/>
</dbReference>
<dbReference type="InterPro" id="IPR023915">
    <property type="entry name" value="Bifunctiontional_GlmU_arc-type"/>
</dbReference>
<comment type="caution">
    <text evidence="13">The sequence shown here is derived from an EMBL/GenBank/DDBJ whole genome shotgun (WGS) entry which is preliminary data.</text>
</comment>
<dbReference type="Gene3D" id="2.160.10.10">
    <property type="entry name" value="Hexapeptide repeat proteins"/>
    <property type="match status" value="1"/>
</dbReference>
<evidence type="ECO:0000256" key="8">
    <source>
        <dbReference type="ARBA" id="ARBA00023315"/>
    </source>
</evidence>
<dbReference type="CDD" id="cd05636">
    <property type="entry name" value="LbH_G1P_TT_C_like"/>
    <property type="match status" value="1"/>
</dbReference>
<dbReference type="InterPro" id="IPR029044">
    <property type="entry name" value="Nucleotide-diphossugar_trans"/>
</dbReference>
<proteinExistence type="inferred from homology"/>
<evidence type="ECO:0000256" key="1">
    <source>
        <dbReference type="ARBA" id="ARBA00005166"/>
    </source>
</evidence>
<keyword evidence="6" id="KW-0548">Nucleotidyltransferase</keyword>
<dbReference type="Pfam" id="PF00483">
    <property type="entry name" value="NTP_transferase"/>
    <property type="match status" value="1"/>
</dbReference>
<evidence type="ECO:0000256" key="10">
    <source>
        <dbReference type="ARBA" id="ARBA00048493"/>
    </source>
</evidence>
<dbReference type="SUPFAM" id="SSF51161">
    <property type="entry name" value="Trimeric LpxA-like enzymes"/>
    <property type="match status" value="1"/>
</dbReference>
<dbReference type="Pfam" id="PF25087">
    <property type="entry name" value="GMPPB_C"/>
    <property type="match status" value="1"/>
</dbReference>
<dbReference type="InterPro" id="IPR011004">
    <property type="entry name" value="Trimer_LpxA-like_sf"/>
</dbReference>
<comment type="similarity">
    <text evidence="3">In the C-terminal section; belongs to the transferase hexapeptide repeat family.</text>
</comment>
<dbReference type="NCBIfam" id="TIGR03992">
    <property type="entry name" value="Arch_glmU"/>
    <property type="match status" value="1"/>
</dbReference>
<evidence type="ECO:0000259" key="12">
    <source>
        <dbReference type="Pfam" id="PF25087"/>
    </source>
</evidence>
<dbReference type="PANTHER" id="PTHR43584">
    <property type="entry name" value="NUCLEOTIDYL TRANSFERASE"/>
    <property type="match status" value="1"/>
</dbReference>
<comment type="pathway">
    <text evidence="2">Nucleotide-sugar biosynthesis; UDP-N-acetyl-alpha-D-glucosamine biosynthesis; UDP-N-acetyl-alpha-D-glucosamine from N-acetyl-alpha-D-glucosamine 1-phosphate: step 1/1.</text>
</comment>
<evidence type="ECO:0000256" key="9">
    <source>
        <dbReference type="ARBA" id="ARBA00048247"/>
    </source>
</evidence>
<evidence type="ECO:0000256" key="4">
    <source>
        <dbReference type="ARBA" id="ARBA00007947"/>
    </source>
</evidence>
<comment type="catalytic activity">
    <reaction evidence="10">
        <text>N-acetyl-alpha-D-glucosamine 1-phosphate + UTP + H(+) = UDP-N-acetyl-alpha-D-glucosamine + diphosphate</text>
        <dbReference type="Rhea" id="RHEA:13509"/>
        <dbReference type="ChEBI" id="CHEBI:15378"/>
        <dbReference type="ChEBI" id="CHEBI:33019"/>
        <dbReference type="ChEBI" id="CHEBI:46398"/>
        <dbReference type="ChEBI" id="CHEBI:57705"/>
        <dbReference type="ChEBI" id="CHEBI:57776"/>
        <dbReference type="EC" id="2.7.7.23"/>
    </reaction>
</comment>
<dbReference type="UniPathway" id="UPA00113">
    <property type="reaction ID" value="UER00532"/>
</dbReference>
<dbReference type="InterPro" id="IPR050065">
    <property type="entry name" value="GlmU-like"/>
</dbReference>
<feature type="domain" description="Nucleotidyl transferase" evidence="11">
    <location>
        <begin position="4"/>
        <end position="227"/>
    </location>
</feature>
<dbReference type="AlphaFoldDB" id="A0A644UFJ8"/>
<evidence type="ECO:0000259" key="11">
    <source>
        <dbReference type="Pfam" id="PF00483"/>
    </source>
</evidence>
<comment type="similarity">
    <text evidence="4">In the N-terminal section; belongs to the N-acetylglucosamine-1-phosphate uridyltransferase family.</text>
</comment>
<evidence type="ECO:0000256" key="6">
    <source>
        <dbReference type="ARBA" id="ARBA00022695"/>
    </source>
</evidence>
<feature type="domain" description="Mannose-1-phosphate guanyltransferase C-terminal" evidence="12">
    <location>
        <begin position="262"/>
        <end position="372"/>
    </location>
</feature>
<dbReference type="GO" id="GO:0006048">
    <property type="term" value="P:UDP-N-acetylglucosamine biosynthetic process"/>
    <property type="evidence" value="ECO:0007669"/>
    <property type="project" value="UniProtKB-UniPathway"/>
</dbReference>
<accession>A0A644UFJ8</accession>
<dbReference type="InterPro" id="IPR005835">
    <property type="entry name" value="NTP_transferase_dom"/>
</dbReference>
<evidence type="ECO:0000256" key="2">
    <source>
        <dbReference type="ARBA" id="ARBA00005208"/>
    </source>
</evidence>
<evidence type="ECO:0000256" key="7">
    <source>
        <dbReference type="ARBA" id="ARBA00023268"/>
    </source>
</evidence>
<keyword evidence="5" id="KW-0808">Transferase</keyword>
<dbReference type="CDD" id="cd04181">
    <property type="entry name" value="NTP_transferase"/>
    <property type="match status" value="1"/>
</dbReference>
<comment type="catalytic activity">
    <reaction evidence="9">
        <text>alpha-D-glucosamine 1-phosphate + acetyl-CoA = N-acetyl-alpha-D-glucosamine 1-phosphate + CoA + H(+)</text>
        <dbReference type="Rhea" id="RHEA:13725"/>
        <dbReference type="ChEBI" id="CHEBI:15378"/>
        <dbReference type="ChEBI" id="CHEBI:57287"/>
        <dbReference type="ChEBI" id="CHEBI:57288"/>
        <dbReference type="ChEBI" id="CHEBI:57776"/>
        <dbReference type="ChEBI" id="CHEBI:58516"/>
        <dbReference type="EC" id="2.3.1.157"/>
    </reaction>
</comment>
<name>A0A644UFJ8_9ZZZZ</name>
<dbReference type="GO" id="GO:0019134">
    <property type="term" value="F:glucosamine-1-phosphate N-acetyltransferase activity"/>
    <property type="evidence" value="ECO:0007669"/>
    <property type="project" value="UniProtKB-EC"/>
</dbReference>
<gene>
    <name evidence="13" type="primary">glmU_12</name>
    <name evidence="13" type="ORF">SDC9_23571</name>
</gene>
<evidence type="ECO:0000256" key="5">
    <source>
        <dbReference type="ARBA" id="ARBA00022679"/>
    </source>
</evidence>
<reference evidence="13" key="1">
    <citation type="submission" date="2019-08" db="EMBL/GenBank/DDBJ databases">
        <authorList>
            <person name="Kucharzyk K."/>
            <person name="Murdoch R.W."/>
            <person name="Higgins S."/>
            <person name="Loffler F."/>
        </authorList>
    </citation>
    <scope>NUCLEOTIDE SEQUENCE</scope>
</reference>
<sequence>MQCVILAAGEGSRMRPLTTSRPKVMLPLAGKPMLEHLIQNVHDAGITEIYLVVGYHEEAIRTWFGDGAALDVEINYVVQRKQLGTADALRSVEPFIHDTFLMLNGDMILERSDLEKIISLPCPVMATSTTTHPESFGVVTVEGDKITSLEEKSLHPKSNIINAGAYLFGPGIFSILKKIAPSSRGEYELTDALTDYIRDGALSAYSLSVWMDVGYPWDMLTANEHLLSNLTGEQKGTIEENVIVKGQLILGKGSVIKSGTYIEGPCIIGENTVVGPNAYLRPGATIGNNCHIGHAVEIKNSIIFDDTKIPHYNYIGDSVIGSRCNFGAGTKIANLRHDHGPVKVGGMSTGRKKFGAVIGDDVLFGINCSVNTGASIGSGTRVAPHTLVSGMIENNTEVR</sequence>
<protein>
    <submittedName>
        <fullName evidence="13">Bifunctional protein GlmU</fullName>
    </submittedName>
</protein>
<keyword evidence="7" id="KW-0511">Multifunctional enzyme</keyword>
<comment type="pathway">
    <text evidence="1">Nucleotide-sugar biosynthesis; UDP-N-acetyl-alpha-D-glucosamine biosynthesis; N-acetyl-alpha-D-glucosamine 1-phosphate from alpha-D-glucosamine 6-phosphate (route II): step 2/2.</text>
</comment>
<dbReference type="InterPro" id="IPR056729">
    <property type="entry name" value="GMPPB_C"/>
</dbReference>